<evidence type="ECO:0000313" key="2">
    <source>
        <dbReference type="Proteomes" id="UP000317722"/>
    </source>
</evidence>
<name>A0A502CLP5_9MICO</name>
<evidence type="ECO:0008006" key="3">
    <source>
        <dbReference type="Google" id="ProtNLM"/>
    </source>
</evidence>
<dbReference type="Proteomes" id="UP000317722">
    <property type="component" value="Unassembled WGS sequence"/>
</dbReference>
<keyword evidence="2" id="KW-1185">Reference proteome</keyword>
<organism evidence="1 2">
    <name type="scientific">Pedococcus bigeumensis</name>
    <dbReference type="NCBI Taxonomy" id="433644"/>
    <lineage>
        <taxon>Bacteria</taxon>
        <taxon>Bacillati</taxon>
        <taxon>Actinomycetota</taxon>
        <taxon>Actinomycetes</taxon>
        <taxon>Micrococcales</taxon>
        <taxon>Intrasporangiaceae</taxon>
        <taxon>Pedococcus</taxon>
    </lineage>
</organism>
<gene>
    <name evidence="1" type="ORF">EAH86_18165</name>
</gene>
<reference evidence="1 2" key="1">
    <citation type="journal article" date="2019" name="Environ. Microbiol.">
        <title>Species interactions and distinct microbial communities in high Arctic permafrost affected cryosols are associated with the CH4 and CO2 gas fluxes.</title>
        <authorList>
            <person name="Altshuler I."/>
            <person name="Hamel J."/>
            <person name="Turney S."/>
            <person name="Magnuson E."/>
            <person name="Levesque R."/>
            <person name="Greer C."/>
            <person name="Whyte L.G."/>
        </authorList>
    </citation>
    <scope>NUCLEOTIDE SEQUENCE [LARGE SCALE GENOMIC DNA]</scope>
    <source>
        <strain evidence="1 2">S9.3A</strain>
    </source>
</reference>
<evidence type="ECO:0000313" key="1">
    <source>
        <dbReference type="EMBL" id="TPG14117.1"/>
    </source>
</evidence>
<sequence length="364" mass="38052">MFAGRSRLVVAAPVALLVVLIAVALYLATPHNKGVEGDWSAKAVGGRLVADRALVIGDHTALDLRSGKTVTLGSVAGGTPFVADDRLIIASAGRIDSARLDATSRWTWRSPTGTTAAPVAAARGSTAVLVCPASGTCQLVGLNAQGRQDWQTDGVARRATPGGMTPRDGSLSLVDAIAVSGGGVVVTDPVSGRSTLKPGRSFLAIPDGPLVTELVQDGRCVVSVFATADARWTRLLDTCPSDAPVLAAEGGAVTLTWPARVERLDLATGWIQPARKAGDAAREDGTVVTRAAGLTAIESRKTLHTNPFRWGEHLTVIEIRDGTTGYLRAQIVSDQVLTVLRLDKESVVVREGGEVIRLTLDSRH</sequence>
<dbReference type="EMBL" id="RCZM01000006">
    <property type="protein sequence ID" value="TPG14117.1"/>
    <property type="molecule type" value="Genomic_DNA"/>
</dbReference>
<comment type="caution">
    <text evidence="1">The sequence shown here is derived from an EMBL/GenBank/DDBJ whole genome shotgun (WGS) entry which is preliminary data.</text>
</comment>
<protein>
    <recommendedName>
        <fullName evidence="3">Pyrroloquinoline-quinone binding quinoprotein</fullName>
    </recommendedName>
</protein>
<dbReference type="AlphaFoldDB" id="A0A502CLP5"/>
<proteinExistence type="predicted"/>
<accession>A0A502CLP5</accession>